<protein>
    <submittedName>
        <fullName evidence="3">RRM domain-containing protein</fullName>
    </submittedName>
</protein>
<keyword evidence="2" id="KW-1185">Reference proteome</keyword>
<dbReference type="Proteomes" id="UP000272942">
    <property type="component" value="Unassembled WGS sequence"/>
</dbReference>
<evidence type="ECO:0000313" key="3">
    <source>
        <dbReference type="WBParaSite" id="ECPE_0000030401-mRNA-1"/>
    </source>
</evidence>
<reference evidence="3" key="1">
    <citation type="submission" date="2016-06" db="UniProtKB">
        <authorList>
            <consortium name="WormBaseParasite"/>
        </authorList>
    </citation>
    <scope>IDENTIFICATION</scope>
</reference>
<name>A0A183A020_9TREM</name>
<proteinExistence type="predicted"/>
<dbReference type="EMBL" id="UZAN01000967">
    <property type="protein sequence ID" value="VDP21307.1"/>
    <property type="molecule type" value="Genomic_DNA"/>
</dbReference>
<dbReference type="AlphaFoldDB" id="A0A183A020"/>
<reference evidence="1 2" key="2">
    <citation type="submission" date="2018-11" db="EMBL/GenBank/DDBJ databases">
        <authorList>
            <consortium name="Pathogen Informatics"/>
        </authorList>
    </citation>
    <scope>NUCLEOTIDE SEQUENCE [LARGE SCALE GENOMIC DNA]</scope>
    <source>
        <strain evidence="1 2">Egypt</strain>
    </source>
</reference>
<gene>
    <name evidence="1" type="ORF">ECPE_LOCUS305</name>
</gene>
<evidence type="ECO:0000313" key="1">
    <source>
        <dbReference type="EMBL" id="VDP21307.1"/>
    </source>
</evidence>
<accession>A0A183A020</accession>
<organism evidence="3">
    <name type="scientific">Echinostoma caproni</name>
    <dbReference type="NCBI Taxonomy" id="27848"/>
    <lineage>
        <taxon>Eukaryota</taxon>
        <taxon>Metazoa</taxon>
        <taxon>Spiralia</taxon>
        <taxon>Lophotrochozoa</taxon>
        <taxon>Platyhelminthes</taxon>
        <taxon>Trematoda</taxon>
        <taxon>Digenea</taxon>
        <taxon>Plagiorchiida</taxon>
        <taxon>Echinostomata</taxon>
        <taxon>Echinostomatoidea</taxon>
        <taxon>Echinostomatidae</taxon>
        <taxon>Echinostoma</taxon>
    </lineage>
</organism>
<dbReference type="WBParaSite" id="ECPE_0000030401-mRNA-1">
    <property type="protein sequence ID" value="ECPE_0000030401-mRNA-1"/>
    <property type="gene ID" value="ECPE_0000030401"/>
</dbReference>
<evidence type="ECO:0000313" key="2">
    <source>
        <dbReference type="Proteomes" id="UP000272942"/>
    </source>
</evidence>
<dbReference type="OrthoDB" id="7480989at2759"/>
<sequence>MQLRKLPPRSQCLIVVNLPEAEATTTQTRLDHDLQLLRSQVVTHKLKGTPVQFLRDLDPDQRSKLKTVLEELRERREKGETDLCIRDFHVHRKRPQFR</sequence>